<evidence type="ECO:0000256" key="5">
    <source>
        <dbReference type="ARBA" id="ARBA00023136"/>
    </source>
</evidence>
<dbReference type="InterPro" id="IPR006977">
    <property type="entry name" value="Yip1_dom"/>
</dbReference>
<feature type="transmembrane region" description="Helical" evidence="6">
    <location>
        <begin position="103"/>
        <end position="126"/>
    </location>
</feature>
<protein>
    <recommendedName>
        <fullName evidence="6">Protein YIPF</fullName>
    </recommendedName>
</protein>
<comment type="caution">
    <text evidence="6">Lacks conserved residue(s) required for the propagation of feature annotation.</text>
</comment>
<dbReference type="EMBL" id="JROU02000895">
    <property type="protein sequence ID" value="OEH78012.1"/>
    <property type="molecule type" value="Genomic_DNA"/>
</dbReference>
<organism evidence="7 8">
    <name type="scientific">Cyclospora cayetanensis</name>
    <dbReference type="NCBI Taxonomy" id="88456"/>
    <lineage>
        <taxon>Eukaryota</taxon>
        <taxon>Sar</taxon>
        <taxon>Alveolata</taxon>
        <taxon>Apicomplexa</taxon>
        <taxon>Conoidasida</taxon>
        <taxon>Coccidia</taxon>
        <taxon>Eucoccidiorida</taxon>
        <taxon>Eimeriorina</taxon>
        <taxon>Eimeriidae</taxon>
        <taxon>Cyclospora</taxon>
    </lineage>
</organism>
<dbReference type="Pfam" id="PF04893">
    <property type="entry name" value="Yip1"/>
    <property type="match status" value="1"/>
</dbReference>
<dbReference type="OrthoDB" id="411251at2759"/>
<evidence type="ECO:0000313" key="7">
    <source>
        <dbReference type="EMBL" id="OEH78012.1"/>
    </source>
</evidence>
<comment type="subcellular location">
    <subcellularLocation>
        <location evidence="6">Golgi apparatus membrane</location>
        <topology evidence="6">Multi-pass membrane protein</topology>
    </subcellularLocation>
    <subcellularLocation>
        <location evidence="1">Membrane</location>
        <topology evidence="1">Multi-pass membrane protein</topology>
    </subcellularLocation>
</comment>
<dbReference type="GeneID" id="34617434"/>
<evidence type="ECO:0000256" key="4">
    <source>
        <dbReference type="ARBA" id="ARBA00022989"/>
    </source>
</evidence>
<keyword evidence="3 6" id="KW-0812">Transmembrane</keyword>
<comment type="similarity">
    <text evidence="2 6">Belongs to the YIP1 family.</text>
</comment>
<keyword evidence="4 6" id="KW-1133">Transmembrane helix</keyword>
<evidence type="ECO:0000256" key="3">
    <source>
        <dbReference type="ARBA" id="ARBA00022692"/>
    </source>
</evidence>
<evidence type="ECO:0000256" key="1">
    <source>
        <dbReference type="ARBA" id="ARBA00004141"/>
    </source>
</evidence>
<dbReference type="Proteomes" id="UP000095192">
    <property type="component" value="Unassembled WGS sequence"/>
</dbReference>
<comment type="caution">
    <text evidence="7">The sequence shown here is derived from an EMBL/GenBank/DDBJ whole genome shotgun (WGS) entry which is preliminary data.</text>
</comment>
<keyword evidence="8" id="KW-1185">Reference proteome</keyword>
<gene>
    <name evidence="7" type="ORF">cyc_00230</name>
</gene>
<dbReference type="PANTHER" id="PTHR21236">
    <property type="entry name" value="GOLGI MEMBRANE PROTEIN YIP1"/>
    <property type="match status" value="1"/>
</dbReference>
<evidence type="ECO:0000256" key="2">
    <source>
        <dbReference type="ARBA" id="ARBA00010596"/>
    </source>
</evidence>
<reference evidence="7 8" key="1">
    <citation type="journal article" date="2016" name="BMC Genomics">
        <title>Comparative genomics reveals Cyclospora cayetanensis possesses coccidia-like metabolism and invasion components but unique surface antigens.</title>
        <authorList>
            <person name="Liu S."/>
            <person name="Wang L."/>
            <person name="Zheng H."/>
            <person name="Xu Z."/>
            <person name="Roellig D.M."/>
            <person name="Li N."/>
            <person name="Frace M.A."/>
            <person name="Tang K."/>
            <person name="Arrowood M.J."/>
            <person name="Moss D.M."/>
            <person name="Zhang L."/>
            <person name="Feng Y."/>
            <person name="Xiao L."/>
        </authorList>
    </citation>
    <scope>NUCLEOTIDE SEQUENCE [LARGE SCALE GENOMIC DNA]</scope>
    <source>
        <strain evidence="7 8">CHN_HEN01</strain>
    </source>
</reference>
<dbReference type="InterPro" id="IPR045231">
    <property type="entry name" value="Yip1/4-like"/>
</dbReference>
<dbReference type="PANTHER" id="PTHR21236:SF1">
    <property type="entry name" value="PROTEIN YIPF6"/>
    <property type="match status" value="1"/>
</dbReference>
<proteinExistence type="inferred from homology"/>
<keyword evidence="5 6" id="KW-0472">Membrane</keyword>
<dbReference type="VEuPathDB" id="ToxoDB:cyc_00230"/>
<feature type="transmembrane region" description="Helical" evidence="6">
    <location>
        <begin position="193"/>
        <end position="212"/>
    </location>
</feature>
<dbReference type="AlphaFoldDB" id="A0A1D3D3J5"/>
<dbReference type="GO" id="GO:0000139">
    <property type="term" value="C:Golgi membrane"/>
    <property type="evidence" value="ECO:0007669"/>
    <property type="project" value="UniProtKB-SubCell"/>
</dbReference>
<dbReference type="GO" id="GO:0006888">
    <property type="term" value="P:endoplasmic reticulum to Golgi vesicle-mediated transport"/>
    <property type="evidence" value="ECO:0007669"/>
    <property type="project" value="InterPro"/>
</dbReference>
<dbReference type="VEuPathDB" id="ToxoDB:LOC34617434"/>
<sequence>MMGEMQPTHSLDHRGETYVPASDSSISLDEPVIQTIMRDLRSVWEKMLYVLKPKSIHDAGAGLRDWELWGPLVLCVALSLLLYFSTNGGIGGSSIEIQKQRRFAFALVYMFVIAGSSIVTLNAQLLGSRLSFFQSVCVLGYCLFPLTVAAAINLSFLHAPRGYRLVTVIPALAWATRVASAFMRTLIDEKKKLLVIYPVALFYVSISAIICAV</sequence>
<feature type="transmembrane region" description="Helical" evidence="6">
    <location>
        <begin position="132"/>
        <end position="153"/>
    </location>
</feature>
<feature type="transmembrane region" description="Helical" evidence="6">
    <location>
        <begin position="68"/>
        <end position="91"/>
    </location>
</feature>
<evidence type="ECO:0000313" key="8">
    <source>
        <dbReference type="Proteomes" id="UP000095192"/>
    </source>
</evidence>
<evidence type="ECO:0000256" key="6">
    <source>
        <dbReference type="RuleBase" id="RU361264"/>
    </source>
</evidence>
<accession>A0A1D3D3J5</accession>
<name>A0A1D3D3J5_9EIME</name>
<dbReference type="GO" id="GO:0005802">
    <property type="term" value="C:trans-Golgi network"/>
    <property type="evidence" value="ECO:0007669"/>
    <property type="project" value="TreeGrafter"/>
</dbReference>